<keyword evidence="9" id="KW-1185">Reference proteome</keyword>
<evidence type="ECO:0000313" key="9">
    <source>
        <dbReference type="Proteomes" id="UP000244441"/>
    </source>
</evidence>
<dbReference type="Gene3D" id="2.115.10.20">
    <property type="entry name" value="Glycosyl hydrolase domain, family 43"/>
    <property type="match status" value="1"/>
</dbReference>
<keyword evidence="3 6" id="KW-0326">Glycosidase</keyword>
<dbReference type="PANTHER" id="PTHR42812">
    <property type="entry name" value="BETA-XYLOSIDASE"/>
    <property type="match status" value="1"/>
</dbReference>
<evidence type="ECO:0000256" key="4">
    <source>
        <dbReference type="PIRSR" id="PIRSR606710-1"/>
    </source>
</evidence>
<reference evidence="8 9" key="1">
    <citation type="submission" date="2018-01" db="EMBL/GenBank/DDBJ databases">
        <title>Genome sequence of a Cantenovulum-like bacteria.</title>
        <authorList>
            <person name="Tan W.R."/>
            <person name="Lau N.-S."/>
            <person name="Go F."/>
            <person name="Amirul A.-A.A."/>
        </authorList>
    </citation>
    <scope>NUCLEOTIDE SEQUENCE [LARGE SCALE GENOMIC DNA]</scope>
    <source>
        <strain evidence="8 9">CCB-QB4</strain>
    </source>
</reference>
<dbReference type="InterPro" id="IPR006710">
    <property type="entry name" value="Glyco_hydro_43"/>
</dbReference>
<comment type="similarity">
    <text evidence="1 6">Belongs to the glycosyl hydrolase 43 family.</text>
</comment>
<evidence type="ECO:0000256" key="5">
    <source>
        <dbReference type="PIRSR" id="PIRSR606710-2"/>
    </source>
</evidence>
<organism evidence="8 9">
    <name type="scientific">Saccharobesus litoralis</name>
    <dbReference type="NCBI Taxonomy" id="2172099"/>
    <lineage>
        <taxon>Bacteria</taxon>
        <taxon>Pseudomonadati</taxon>
        <taxon>Pseudomonadota</taxon>
        <taxon>Gammaproteobacteria</taxon>
        <taxon>Alteromonadales</taxon>
        <taxon>Alteromonadaceae</taxon>
        <taxon>Saccharobesus</taxon>
    </lineage>
</organism>
<keyword evidence="7" id="KW-0732">Signal</keyword>
<feature type="active site" description="Proton donor" evidence="4">
    <location>
        <position position="245"/>
    </location>
</feature>
<dbReference type="EMBL" id="CP026604">
    <property type="protein sequence ID" value="AWB66297.1"/>
    <property type="molecule type" value="Genomic_DNA"/>
</dbReference>
<dbReference type="KEGG" id="cate:C2869_07560"/>
<dbReference type="PANTHER" id="PTHR42812:SF5">
    <property type="entry name" value="ENDO-ARABINASE"/>
    <property type="match status" value="1"/>
</dbReference>
<gene>
    <name evidence="8" type="ORF">C2869_07560</name>
</gene>
<evidence type="ECO:0000256" key="6">
    <source>
        <dbReference type="RuleBase" id="RU361187"/>
    </source>
</evidence>
<dbReference type="Pfam" id="PF04616">
    <property type="entry name" value="Glyco_hydro_43"/>
    <property type="match status" value="1"/>
</dbReference>
<sequence>MTRVFSYPLVIMAVYYRYKTKPMKNTKTKLMAALCLTIVWLSACAPNSTPNPENKTKTQSPTLNSFTYQNPIKVADDEIRDPTILKYQNKYYLTATGRKQRHETVNIWVSGNLTQWVHAKTIAKVGEPVTWCTENLWAPELRHYDGKFYITFNCPTSDIPRKRARGGALLVADEILGDYQVLTADKPIASPNDTHLFKDDDGKVYSVNTGGWLTQVDLNTGKPIGERKQIYPFGEKGNWDARLNEGPALFKRNGKYYLWVVGKYLVGDEIGIGLATADNIWGPYTKDSRNPIFGSSLCNQTQGCPYDELNHCHPFEGPDGKDWFSCFAKFNSGPNAGEHLYIDRMIWSDNGQLNLNLSWQPQTVEW</sequence>
<dbReference type="AlphaFoldDB" id="A0A2S0VQ02"/>
<proteinExistence type="inferred from homology"/>
<evidence type="ECO:0000256" key="2">
    <source>
        <dbReference type="ARBA" id="ARBA00022801"/>
    </source>
</evidence>
<evidence type="ECO:0000256" key="3">
    <source>
        <dbReference type="ARBA" id="ARBA00023295"/>
    </source>
</evidence>
<dbReference type="GO" id="GO:0005975">
    <property type="term" value="P:carbohydrate metabolic process"/>
    <property type="evidence" value="ECO:0007669"/>
    <property type="project" value="InterPro"/>
</dbReference>
<evidence type="ECO:0000256" key="1">
    <source>
        <dbReference type="ARBA" id="ARBA00009865"/>
    </source>
</evidence>
<dbReference type="GO" id="GO:0004553">
    <property type="term" value="F:hydrolase activity, hydrolyzing O-glycosyl compounds"/>
    <property type="evidence" value="ECO:0007669"/>
    <property type="project" value="InterPro"/>
</dbReference>
<name>A0A2S0VQ02_9ALTE</name>
<evidence type="ECO:0000256" key="7">
    <source>
        <dbReference type="SAM" id="SignalP"/>
    </source>
</evidence>
<accession>A0A2S0VQ02</accession>
<feature type="site" description="Important for catalytic activity, responsible for pKa modulation of the active site Glu and correct orientation of both the proton donor and substrate" evidence="5">
    <location>
        <position position="193"/>
    </location>
</feature>
<dbReference type="InterPro" id="IPR023296">
    <property type="entry name" value="Glyco_hydro_beta-prop_sf"/>
</dbReference>
<keyword evidence="2 6" id="KW-0378">Hydrolase</keyword>
<feature type="chain" id="PRO_5015738867" description="Glycosyl hydrolases family 43" evidence="7">
    <location>
        <begin position="46"/>
        <end position="366"/>
    </location>
</feature>
<dbReference type="SUPFAM" id="SSF75005">
    <property type="entry name" value="Arabinanase/levansucrase/invertase"/>
    <property type="match status" value="1"/>
</dbReference>
<evidence type="ECO:0000313" key="8">
    <source>
        <dbReference type="EMBL" id="AWB66297.1"/>
    </source>
</evidence>
<feature type="signal peptide" evidence="7">
    <location>
        <begin position="1"/>
        <end position="45"/>
    </location>
</feature>
<dbReference type="Proteomes" id="UP000244441">
    <property type="component" value="Chromosome"/>
</dbReference>
<protein>
    <recommendedName>
        <fullName evidence="10">Glycosyl hydrolases family 43</fullName>
    </recommendedName>
</protein>
<dbReference type="InterPro" id="IPR051795">
    <property type="entry name" value="Glycosyl_Hydrlase_43"/>
</dbReference>
<feature type="active site" description="Proton acceptor" evidence="4">
    <location>
        <position position="81"/>
    </location>
</feature>
<evidence type="ECO:0008006" key="10">
    <source>
        <dbReference type="Google" id="ProtNLM"/>
    </source>
</evidence>